<name>A0AAP0L1I0_9MAGN</name>
<organism evidence="1 2">
    <name type="scientific">Stephania yunnanensis</name>
    <dbReference type="NCBI Taxonomy" id="152371"/>
    <lineage>
        <taxon>Eukaryota</taxon>
        <taxon>Viridiplantae</taxon>
        <taxon>Streptophyta</taxon>
        <taxon>Embryophyta</taxon>
        <taxon>Tracheophyta</taxon>
        <taxon>Spermatophyta</taxon>
        <taxon>Magnoliopsida</taxon>
        <taxon>Ranunculales</taxon>
        <taxon>Menispermaceae</taxon>
        <taxon>Menispermoideae</taxon>
        <taxon>Cissampelideae</taxon>
        <taxon>Stephania</taxon>
    </lineage>
</organism>
<reference evidence="1 2" key="1">
    <citation type="submission" date="2024-01" db="EMBL/GenBank/DDBJ databases">
        <title>Genome assemblies of Stephania.</title>
        <authorList>
            <person name="Yang L."/>
        </authorList>
    </citation>
    <scope>NUCLEOTIDE SEQUENCE [LARGE SCALE GENOMIC DNA]</scope>
    <source>
        <strain evidence="1">YNDBR</strain>
        <tissue evidence="1">Leaf</tissue>
    </source>
</reference>
<dbReference type="AlphaFoldDB" id="A0AAP0L1I0"/>
<evidence type="ECO:0000313" key="2">
    <source>
        <dbReference type="Proteomes" id="UP001420932"/>
    </source>
</evidence>
<sequence length="62" mass="6925">MKIIGLCHEPSRFGSVELNPIRPAGQAKRRSRLLLSQWHAATPNFIESSTSRTGKEKIGDYS</sequence>
<evidence type="ECO:0000313" key="1">
    <source>
        <dbReference type="EMBL" id="KAK9162651.1"/>
    </source>
</evidence>
<dbReference type="EMBL" id="JBBNAF010000002">
    <property type="protein sequence ID" value="KAK9162651.1"/>
    <property type="molecule type" value="Genomic_DNA"/>
</dbReference>
<gene>
    <name evidence="1" type="ORF">Syun_003553</name>
</gene>
<accession>A0AAP0L1I0</accession>
<proteinExistence type="predicted"/>
<dbReference type="Proteomes" id="UP001420932">
    <property type="component" value="Unassembled WGS sequence"/>
</dbReference>
<comment type="caution">
    <text evidence="1">The sequence shown here is derived from an EMBL/GenBank/DDBJ whole genome shotgun (WGS) entry which is preliminary data.</text>
</comment>
<keyword evidence="2" id="KW-1185">Reference proteome</keyword>
<protein>
    <submittedName>
        <fullName evidence="1">Uncharacterized protein</fullName>
    </submittedName>
</protein>